<dbReference type="AlphaFoldDB" id="A0A6G6GM94"/>
<organism evidence="3 4">
    <name type="scientific">Rasiella rasia</name>
    <dbReference type="NCBI Taxonomy" id="2744027"/>
    <lineage>
        <taxon>Bacteria</taxon>
        <taxon>Pseudomonadati</taxon>
        <taxon>Bacteroidota</taxon>
        <taxon>Flavobacteriia</taxon>
        <taxon>Flavobacteriales</taxon>
        <taxon>Flavobacteriaceae</taxon>
        <taxon>Rasiella</taxon>
    </lineage>
</organism>
<gene>
    <name evidence="3" type="ORF">G5B37_08725</name>
</gene>
<dbReference type="RefSeq" id="WP_164679657.1">
    <property type="nucleotide sequence ID" value="NZ_CP049057.1"/>
</dbReference>
<sequence length="754" mass="78674">MKNALVLILLFCMFKISTAQVGIGTVTPDGSSILDVASTEKGLLIPRMTLGQRNLIGSPATGLLIYQTTNTPGFYFYNGSVWVNLSASANSWNILGNSGTNPSSNFLGTTDAQDIAFRSNNIEKMRLTQLGQLSFTNASNSIFIGTEAGENDNQTDNTNIGLGYRALFNNSNGYDNIAIGRLSLTNNTTGRDNTAIGEEALISNLTGFDNIALGDKLLTALTSGDNNIAIGDRTLIATNGSYNLAIGSSAGSVNTGSGSIFLGYFAGASEIGSNKLYIENSNADANNALIYGEFDTNTLRTNGQFQIGNPATSGYALPTNRGTANQVLTSAGDGTTSWQSGSGGAQEINDLTDAKTVSRSVYLGNGSGNNDNSGDKQNTAVGDDALRNTNSGIQNVAIGESTMLNNTSGERNTAVGQSSMRNNSSGNRNTVIGEDALYSNSSGSGNVAIGNRAGYGETSSNKLYIENSDANANNALIYGEFDTNIVRTNGELQIGNPTGTGYALPTNQGTANQVLTTAGDGTTSWGDVTVVEVDGDVTNEIQDLSVVGNEIQISGGGASASLRAFMNPKFPDGMAGAQPVTHRFPSSYTVPAGKNFYITQIYSVNPAASFLVNGIVMKFGMENRSAAQGLANPIICGSGDVITTAGTMGTSVRMNGLLVDAGVTPVTGNTDNYTVPAGKMFVLFGVSNDAANLISISRLTAGVTETLYQGQGNNNTSTYSIHWAFQNPMFFDENEVLQILGTGTEGFNGYLIDK</sequence>
<keyword evidence="2" id="KW-0732">Signal</keyword>
<protein>
    <submittedName>
        <fullName evidence="3">Uncharacterized protein</fullName>
    </submittedName>
</protein>
<evidence type="ECO:0000313" key="4">
    <source>
        <dbReference type="Proteomes" id="UP000505306"/>
    </source>
</evidence>
<name>A0A6G6GM94_9FLAO</name>
<dbReference type="KEGG" id="mgel:G5B37_08725"/>
<feature type="region of interest" description="Disordered" evidence="1">
    <location>
        <begin position="362"/>
        <end position="387"/>
    </location>
</feature>
<dbReference type="InterPro" id="IPR011049">
    <property type="entry name" value="Serralysin-like_metalloprot_C"/>
</dbReference>
<evidence type="ECO:0000313" key="3">
    <source>
        <dbReference type="EMBL" id="QIE59644.1"/>
    </source>
</evidence>
<evidence type="ECO:0000256" key="1">
    <source>
        <dbReference type="SAM" id="MobiDB-lite"/>
    </source>
</evidence>
<feature type="signal peptide" evidence="2">
    <location>
        <begin position="1"/>
        <end position="19"/>
    </location>
</feature>
<dbReference type="Proteomes" id="UP000505306">
    <property type="component" value="Chromosome"/>
</dbReference>
<dbReference type="EMBL" id="CP049057">
    <property type="protein sequence ID" value="QIE59644.1"/>
    <property type="molecule type" value="Genomic_DNA"/>
</dbReference>
<feature type="compositionally biased region" description="Polar residues" evidence="1">
    <location>
        <begin position="402"/>
        <end position="417"/>
    </location>
</feature>
<dbReference type="Gene3D" id="2.150.10.10">
    <property type="entry name" value="Serralysin-like metalloprotease, C-terminal"/>
    <property type="match status" value="2"/>
</dbReference>
<reference evidence="3 4" key="1">
    <citation type="submission" date="2020-02" db="EMBL/GenBank/DDBJ databases">
        <title>Complete genome sequence of Flavobacteriaceae bacterium.</title>
        <authorList>
            <person name="Kim S.-J."/>
            <person name="Kim Y.-S."/>
            <person name="Kim K.-H."/>
        </authorList>
    </citation>
    <scope>NUCLEOTIDE SEQUENCE [LARGE SCALE GENOMIC DNA]</scope>
    <source>
        <strain evidence="3 4">RR4-40</strain>
    </source>
</reference>
<feature type="compositionally biased region" description="Low complexity" evidence="1">
    <location>
        <begin position="418"/>
        <end position="429"/>
    </location>
</feature>
<feature type="chain" id="PRO_5026100779" evidence="2">
    <location>
        <begin position="20"/>
        <end position="754"/>
    </location>
</feature>
<proteinExistence type="predicted"/>
<evidence type="ECO:0000256" key="2">
    <source>
        <dbReference type="SAM" id="SignalP"/>
    </source>
</evidence>
<accession>A0A6G6GM94</accession>
<keyword evidence="4" id="KW-1185">Reference proteome</keyword>
<feature type="region of interest" description="Disordered" evidence="1">
    <location>
        <begin position="401"/>
        <end position="437"/>
    </location>
</feature>